<feature type="region of interest" description="Disordered" evidence="1">
    <location>
        <begin position="1"/>
        <end position="51"/>
    </location>
</feature>
<dbReference type="EMBL" id="JAQQPM010000001">
    <property type="protein sequence ID" value="KAK2066813.1"/>
    <property type="molecule type" value="Genomic_DNA"/>
</dbReference>
<evidence type="ECO:0000313" key="3">
    <source>
        <dbReference type="Proteomes" id="UP001217918"/>
    </source>
</evidence>
<dbReference type="AlphaFoldDB" id="A0AAD9MAI5"/>
<feature type="region of interest" description="Disordered" evidence="1">
    <location>
        <begin position="266"/>
        <end position="296"/>
    </location>
</feature>
<sequence>MAREGHCAEPGSLPAGPAASPAPVPPSASDGADGAAPEPSGKPTKPVFPPPKLRLELRDLSHPGTKKFLAAVDAIEVIADAVQNVLRLLYITPSESDTHVPPTRSVTVILREMDGVAYTTGTELDTDHKEIHFSLRYITDVAPAARLPAELAGVLTHELVHCYQWTGRGACPGGLVEGVADWVRLRCGLGPPHWRRRVDGAWDQGYAPTAYFLDYLEARYGAGTVRRLNEKLRACTYEEKPFWTELLGRPIEQLWGDYVDQCRRDGVGEKDEGAGSDGKVGDGKHGKDEMKQKGDS</sequence>
<accession>A0AAD9MAI5</accession>
<gene>
    <name evidence="2" type="ORF">P8C59_000597</name>
</gene>
<dbReference type="Proteomes" id="UP001217918">
    <property type="component" value="Unassembled WGS sequence"/>
</dbReference>
<evidence type="ECO:0000256" key="1">
    <source>
        <dbReference type="SAM" id="MobiDB-lite"/>
    </source>
</evidence>
<comment type="caution">
    <text evidence="2">The sequence shown here is derived from an EMBL/GenBank/DDBJ whole genome shotgun (WGS) entry which is preliminary data.</text>
</comment>
<protein>
    <submittedName>
        <fullName evidence="2">Uncharacterized protein</fullName>
    </submittedName>
</protein>
<proteinExistence type="predicted"/>
<name>A0AAD9MAI5_9PEZI</name>
<evidence type="ECO:0000313" key="2">
    <source>
        <dbReference type="EMBL" id="KAK2066813.1"/>
    </source>
</evidence>
<dbReference type="PANTHER" id="PTHR33321">
    <property type="match status" value="1"/>
</dbReference>
<organism evidence="2 3">
    <name type="scientific">Phyllachora maydis</name>
    <dbReference type="NCBI Taxonomy" id="1825666"/>
    <lineage>
        <taxon>Eukaryota</taxon>
        <taxon>Fungi</taxon>
        <taxon>Dikarya</taxon>
        <taxon>Ascomycota</taxon>
        <taxon>Pezizomycotina</taxon>
        <taxon>Sordariomycetes</taxon>
        <taxon>Sordariomycetidae</taxon>
        <taxon>Phyllachorales</taxon>
        <taxon>Phyllachoraceae</taxon>
        <taxon>Phyllachora</taxon>
    </lineage>
</organism>
<keyword evidence="3" id="KW-1185">Reference proteome</keyword>
<feature type="compositionally biased region" description="Low complexity" evidence="1">
    <location>
        <begin position="8"/>
        <end position="19"/>
    </location>
</feature>
<dbReference type="Pfam" id="PF04450">
    <property type="entry name" value="BSP"/>
    <property type="match status" value="1"/>
</dbReference>
<dbReference type="PANTHER" id="PTHR33321:SF12">
    <property type="entry name" value="PLANT BASIC SECRETORY PROTEIN (BSP) FAMILY PROTEIN"/>
    <property type="match status" value="1"/>
</dbReference>
<reference evidence="2" key="1">
    <citation type="journal article" date="2023" name="Mol. Plant Microbe Interact.">
        <title>Elucidating the Obligate Nature and Biological Capacity of an Invasive Fungal Corn Pathogen.</title>
        <authorList>
            <person name="MacCready J.S."/>
            <person name="Roggenkamp E.M."/>
            <person name="Gdanetz K."/>
            <person name="Chilvers M.I."/>
        </authorList>
    </citation>
    <scope>NUCLEOTIDE SEQUENCE</scope>
    <source>
        <strain evidence="2">PM02</strain>
    </source>
</reference>
<dbReference type="InterPro" id="IPR007541">
    <property type="entry name" value="Uncharacterised_BSP"/>
</dbReference>